<sequence>MNGVYKEWNPYIERHLAIFVNYFRLNLLPDKDLGFFSTLCDNFCLCKMKCLLGKTFRTIL</sequence>
<proteinExistence type="predicted"/>
<gene>
    <name evidence="1" type="ORF">EWV53_08315</name>
</gene>
<reference evidence="1 2" key="1">
    <citation type="submission" date="2019-01" db="EMBL/GenBank/DDBJ databases">
        <title>Coherence of Microcystis species and biogeography revealed through population genomics.</title>
        <authorList>
            <person name="Perez-Carrascal O.M."/>
            <person name="Terrat Y."/>
            <person name="Giani A."/>
            <person name="Fortin N."/>
            <person name="Tromas N."/>
            <person name="Shapiro B.J."/>
        </authorList>
    </citation>
    <scope>NUCLEOTIDE SEQUENCE [LARGE SCALE GENOMIC DNA]</scope>
    <source>
        <strain evidence="1">Mp_MB_F_20051200_S9</strain>
    </source>
</reference>
<comment type="caution">
    <text evidence="1">The sequence shown here is derived from an EMBL/GenBank/DDBJ whole genome shotgun (WGS) entry which is preliminary data.</text>
</comment>
<accession>A0A552Q2Y1</accession>
<protein>
    <submittedName>
        <fullName evidence="1">Uncharacterized protein</fullName>
    </submittedName>
</protein>
<dbReference type="Proteomes" id="UP000317165">
    <property type="component" value="Unassembled WGS sequence"/>
</dbReference>
<name>A0A552Q2Y1_9CHRO</name>
<dbReference type="EMBL" id="SFAC01000100">
    <property type="protein sequence ID" value="TRV63571.1"/>
    <property type="molecule type" value="Genomic_DNA"/>
</dbReference>
<evidence type="ECO:0000313" key="2">
    <source>
        <dbReference type="Proteomes" id="UP000317165"/>
    </source>
</evidence>
<dbReference type="AlphaFoldDB" id="A0A552Q2Y1"/>
<evidence type="ECO:0000313" key="1">
    <source>
        <dbReference type="EMBL" id="TRV63571.1"/>
    </source>
</evidence>
<organism evidence="1 2">
    <name type="scientific">Microcystis panniformis Mp_MB_F_20051200_S9</name>
    <dbReference type="NCBI Taxonomy" id="2486223"/>
    <lineage>
        <taxon>Bacteria</taxon>
        <taxon>Bacillati</taxon>
        <taxon>Cyanobacteriota</taxon>
        <taxon>Cyanophyceae</taxon>
        <taxon>Oscillatoriophycideae</taxon>
        <taxon>Chroococcales</taxon>
        <taxon>Microcystaceae</taxon>
        <taxon>Microcystis</taxon>
    </lineage>
</organism>